<name>A0A8S5TSQ3_9CAUD</name>
<protein>
    <submittedName>
        <fullName evidence="2">Uncharacterized protein</fullName>
    </submittedName>
</protein>
<proteinExistence type="predicted"/>
<feature type="compositionally biased region" description="Basic residues" evidence="1">
    <location>
        <begin position="43"/>
        <end position="56"/>
    </location>
</feature>
<feature type="region of interest" description="Disordered" evidence="1">
    <location>
        <begin position="28"/>
        <end position="56"/>
    </location>
</feature>
<feature type="compositionally biased region" description="Basic and acidic residues" evidence="1">
    <location>
        <begin position="29"/>
        <end position="42"/>
    </location>
</feature>
<organism evidence="2">
    <name type="scientific">Siphoviridae sp. ct7OC5</name>
    <dbReference type="NCBI Taxonomy" id="2825350"/>
    <lineage>
        <taxon>Viruses</taxon>
        <taxon>Duplodnaviria</taxon>
        <taxon>Heunggongvirae</taxon>
        <taxon>Uroviricota</taxon>
        <taxon>Caudoviricetes</taxon>
    </lineage>
</organism>
<reference evidence="2" key="1">
    <citation type="journal article" date="2021" name="Proc. Natl. Acad. Sci. U.S.A.">
        <title>A Catalog of Tens of Thousands of Viruses from Human Metagenomes Reveals Hidden Associations with Chronic Diseases.</title>
        <authorList>
            <person name="Tisza M.J."/>
            <person name="Buck C.B."/>
        </authorList>
    </citation>
    <scope>NUCLEOTIDE SEQUENCE</scope>
    <source>
        <strain evidence="2">Ct7OC5</strain>
    </source>
</reference>
<evidence type="ECO:0000256" key="1">
    <source>
        <dbReference type="SAM" id="MobiDB-lite"/>
    </source>
</evidence>
<evidence type="ECO:0000313" key="2">
    <source>
        <dbReference type="EMBL" id="DAF85244.1"/>
    </source>
</evidence>
<sequence length="56" mass="6405">MGENYAVKWTDGKKEVYKTKADYLAGRARATDAARKRSERALGKARKKKKQIKNGY</sequence>
<accession>A0A8S5TSQ3</accession>
<dbReference type="EMBL" id="BK015921">
    <property type="protein sequence ID" value="DAF85244.1"/>
    <property type="molecule type" value="Genomic_DNA"/>
</dbReference>